<feature type="compositionally biased region" description="Polar residues" evidence="6">
    <location>
        <begin position="278"/>
        <end position="301"/>
    </location>
</feature>
<feature type="compositionally biased region" description="Pro residues" evidence="6">
    <location>
        <begin position="327"/>
        <end position="338"/>
    </location>
</feature>
<dbReference type="GO" id="GO:0000228">
    <property type="term" value="C:nuclear chromosome"/>
    <property type="evidence" value="ECO:0007669"/>
    <property type="project" value="InterPro"/>
</dbReference>
<accession>A0A507DHR0</accession>
<dbReference type="Proteomes" id="UP000317494">
    <property type="component" value="Unassembled WGS sequence"/>
</dbReference>
<feature type="region of interest" description="Disordered" evidence="6">
    <location>
        <begin position="186"/>
        <end position="209"/>
    </location>
</feature>
<feature type="region of interest" description="Disordered" evidence="6">
    <location>
        <begin position="270"/>
        <end position="345"/>
    </location>
</feature>
<comment type="similarity">
    <text evidence="2">Belongs to the SNF5 family.</text>
</comment>
<dbReference type="InterPro" id="IPR006939">
    <property type="entry name" value="SNF5"/>
</dbReference>
<gene>
    <name evidence="7" type="ORF">SeMB42_g01991</name>
</gene>
<dbReference type="VEuPathDB" id="FungiDB:SeMB42_g01991"/>
<name>A0A507DHR0_9FUNG</name>
<evidence type="ECO:0000256" key="6">
    <source>
        <dbReference type="SAM" id="MobiDB-lite"/>
    </source>
</evidence>
<keyword evidence="8" id="KW-1185">Reference proteome</keyword>
<sequence length="591" mass="64619">MKDIFNWNLHEQVTSPEHFARMTVQDMDVPTEVAAKFAPMIAHAIRDQCRELAAAVEDEEAQYAAVDESERIIVKLDMNVGQLHLTDQFEWPLFTQPDVSPEDYAQKTCADLGIAGEFAPAIAVAVRDQVAHARLAYGNDALAASLRAPPFERLANAPVRNEGNEDQWQPNLQELTQDDMERMAKEKERETRLARRNQQRVSRTSSHSMATAMTASAALVDFNNRMTRQRMHMGIQPKHIPYQKYLPSDDELRVQREHVHKYLPSGSDLIHEFPAPHGTNQTATTNDQSARPNLLDSNLPSSPHAFESALANSNNLSTLSNTGIPHRPTPPPPPPPAQLHPSALPPTFYLSPFGASPFLSSPYPSPPPHYGLPMSALSHHNGPLPSPSFAGQIPHHLLQFPPGVMSMSLSVGLGSHGLPPLPPQIVTSAPMKKSSKKASPTPVDQELLARQLLLLANQTPPPGPPSPTKSVDGDGAPTAPLKLVNSERTGSALGAISPASSHRPCERDRSEARRYVMHVGFGLASTGPFRRTDITNTLTIVELTIVFETLSNTHPNYDLISRPVCSPALPMSRHCFILCSVSDICLSCLSP</sequence>
<dbReference type="EMBL" id="QEAN01000057">
    <property type="protein sequence ID" value="TPX51229.1"/>
    <property type="molecule type" value="Genomic_DNA"/>
</dbReference>
<evidence type="ECO:0000256" key="3">
    <source>
        <dbReference type="ARBA" id="ARBA00023015"/>
    </source>
</evidence>
<comment type="caution">
    <text evidence="7">The sequence shown here is derived from an EMBL/GenBank/DDBJ whole genome shotgun (WGS) entry which is preliminary data.</text>
</comment>
<comment type="subcellular location">
    <subcellularLocation>
        <location evidence="1">Nucleus</location>
    </subcellularLocation>
</comment>
<keyword evidence="4" id="KW-0804">Transcription</keyword>
<dbReference type="AlphaFoldDB" id="A0A507DHR0"/>
<evidence type="ECO:0000256" key="2">
    <source>
        <dbReference type="ARBA" id="ARBA00010239"/>
    </source>
</evidence>
<evidence type="ECO:0000256" key="5">
    <source>
        <dbReference type="ARBA" id="ARBA00023242"/>
    </source>
</evidence>
<organism evidence="7 8">
    <name type="scientific">Synchytrium endobioticum</name>
    <dbReference type="NCBI Taxonomy" id="286115"/>
    <lineage>
        <taxon>Eukaryota</taxon>
        <taxon>Fungi</taxon>
        <taxon>Fungi incertae sedis</taxon>
        <taxon>Chytridiomycota</taxon>
        <taxon>Chytridiomycota incertae sedis</taxon>
        <taxon>Chytridiomycetes</taxon>
        <taxon>Synchytriales</taxon>
        <taxon>Synchytriaceae</taxon>
        <taxon>Synchytrium</taxon>
    </lineage>
</organism>
<keyword evidence="5" id="KW-0539">Nucleus</keyword>
<evidence type="ECO:0000313" key="7">
    <source>
        <dbReference type="EMBL" id="TPX51229.1"/>
    </source>
</evidence>
<dbReference type="STRING" id="286115.A0A507DHR0"/>
<dbReference type="GO" id="GO:0006338">
    <property type="term" value="P:chromatin remodeling"/>
    <property type="evidence" value="ECO:0007669"/>
    <property type="project" value="InterPro"/>
</dbReference>
<proteinExistence type="inferred from homology"/>
<keyword evidence="3" id="KW-0805">Transcription regulation</keyword>
<dbReference type="PANTHER" id="PTHR10019">
    <property type="entry name" value="SNF5"/>
    <property type="match status" value="1"/>
</dbReference>
<evidence type="ECO:0000313" key="8">
    <source>
        <dbReference type="Proteomes" id="UP000317494"/>
    </source>
</evidence>
<dbReference type="Pfam" id="PF04855">
    <property type="entry name" value="SNF5"/>
    <property type="match status" value="1"/>
</dbReference>
<evidence type="ECO:0000256" key="1">
    <source>
        <dbReference type="ARBA" id="ARBA00004123"/>
    </source>
</evidence>
<protein>
    <submittedName>
        <fullName evidence="7">Uncharacterized protein</fullName>
    </submittedName>
</protein>
<reference evidence="7 8" key="1">
    <citation type="journal article" date="2019" name="Sci. Rep.">
        <title>Comparative genomics of chytrid fungi reveal insights into the obligate biotrophic and pathogenic lifestyle of Synchytrium endobioticum.</title>
        <authorList>
            <person name="van de Vossenberg B.T.L.H."/>
            <person name="Warris S."/>
            <person name="Nguyen H.D.T."/>
            <person name="van Gent-Pelzer M.P.E."/>
            <person name="Joly D.L."/>
            <person name="van de Geest H.C."/>
            <person name="Bonants P.J.M."/>
            <person name="Smith D.S."/>
            <person name="Levesque C.A."/>
            <person name="van der Lee T.A.J."/>
        </authorList>
    </citation>
    <scope>NUCLEOTIDE SEQUENCE [LARGE SCALE GENOMIC DNA]</scope>
    <source>
        <strain evidence="7 8">MB42</strain>
    </source>
</reference>
<feature type="region of interest" description="Disordered" evidence="6">
    <location>
        <begin position="456"/>
        <end position="479"/>
    </location>
</feature>
<evidence type="ECO:0000256" key="4">
    <source>
        <dbReference type="ARBA" id="ARBA00023163"/>
    </source>
</evidence>
<feature type="compositionally biased region" description="Low complexity" evidence="6">
    <location>
        <begin position="308"/>
        <end position="326"/>
    </location>
</feature>